<dbReference type="Proteomes" id="UP000030758">
    <property type="component" value="Unassembled WGS sequence"/>
</dbReference>
<dbReference type="EMBL" id="KL367557">
    <property type="protein sequence ID" value="KFD64314.1"/>
    <property type="molecule type" value="Genomic_DNA"/>
</dbReference>
<dbReference type="InterPro" id="IPR000477">
    <property type="entry name" value="RT_dom"/>
</dbReference>
<evidence type="ECO:0000259" key="1">
    <source>
        <dbReference type="PROSITE" id="PS50878"/>
    </source>
</evidence>
<dbReference type="PROSITE" id="PS50878">
    <property type="entry name" value="RT_POL"/>
    <property type="match status" value="1"/>
</dbReference>
<reference evidence="2" key="1">
    <citation type="journal article" date="2014" name="Nat. Genet.">
        <title>Genome and transcriptome of the porcine whipworm Trichuris suis.</title>
        <authorList>
            <person name="Jex A.R."/>
            <person name="Nejsum P."/>
            <person name="Schwarz E.M."/>
            <person name="Hu L."/>
            <person name="Young N.D."/>
            <person name="Hall R.S."/>
            <person name="Korhonen P.K."/>
            <person name="Liao S."/>
            <person name="Thamsborg S."/>
            <person name="Xia J."/>
            <person name="Xu P."/>
            <person name="Wang S."/>
            <person name="Scheerlinck J.P."/>
            <person name="Hofmann A."/>
            <person name="Sternberg P.W."/>
            <person name="Wang J."/>
            <person name="Gasser R.B."/>
        </authorList>
    </citation>
    <scope>NUCLEOTIDE SEQUENCE [LARGE SCALE GENOMIC DNA]</scope>
    <source>
        <strain evidence="2">DCEP-RM93F</strain>
    </source>
</reference>
<accession>A0A085N4B8</accession>
<protein>
    <recommendedName>
        <fullName evidence="1">Reverse transcriptase domain-containing protein</fullName>
    </recommendedName>
</protein>
<dbReference type="InterPro" id="IPR043502">
    <property type="entry name" value="DNA/RNA_pol_sf"/>
</dbReference>
<dbReference type="PANTHER" id="PTHR19446">
    <property type="entry name" value="REVERSE TRANSCRIPTASES"/>
    <property type="match status" value="1"/>
</dbReference>
<dbReference type="AlphaFoldDB" id="A0A085N4B8"/>
<evidence type="ECO:0000313" key="2">
    <source>
        <dbReference type="EMBL" id="KFD64314.1"/>
    </source>
</evidence>
<gene>
    <name evidence="2" type="ORF">M514_23482</name>
</gene>
<sequence length="145" mass="16606">MQITDNQYGFRKGCSTTDSVHGIRLLMERYREKNRTLYVAFIDLEKAFDALPHSTIWLALREHNVPEEYVNWIKMICKEATSRVSTSTGETETFPVTVGVHQGSALSPLLFITVMDTVTRTSKCRTPIQCSTPTMLSSWRNRDKD</sequence>
<proteinExistence type="predicted"/>
<feature type="domain" description="Reverse transcriptase" evidence="1">
    <location>
        <begin position="1"/>
        <end position="145"/>
    </location>
</feature>
<organism evidence="2">
    <name type="scientific">Trichuris suis</name>
    <name type="common">pig whipworm</name>
    <dbReference type="NCBI Taxonomy" id="68888"/>
    <lineage>
        <taxon>Eukaryota</taxon>
        <taxon>Metazoa</taxon>
        <taxon>Ecdysozoa</taxon>
        <taxon>Nematoda</taxon>
        <taxon>Enoplea</taxon>
        <taxon>Dorylaimia</taxon>
        <taxon>Trichinellida</taxon>
        <taxon>Trichuridae</taxon>
        <taxon>Trichuris</taxon>
    </lineage>
</organism>
<dbReference type="SUPFAM" id="SSF56672">
    <property type="entry name" value="DNA/RNA polymerases"/>
    <property type="match status" value="1"/>
</dbReference>
<dbReference type="Pfam" id="PF00078">
    <property type="entry name" value="RVT_1"/>
    <property type="match status" value="1"/>
</dbReference>
<name>A0A085N4B8_9BILA</name>